<dbReference type="Pfam" id="PF13547">
    <property type="entry name" value="GTA_TIM"/>
    <property type="match status" value="1"/>
</dbReference>
<reference evidence="5 6" key="1">
    <citation type="submission" date="2023-07" db="EMBL/GenBank/DDBJ databases">
        <title>Genomic Encyclopedia of Type Strains, Phase IV (KMG-IV): sequencing the most valuable type-strain genomes for metagenomic binning, comparative biology and taxonomic classification.</title>
        <authorList>
            <person name="Goeker M."/>
        </authorList>
    </citation>
    <scope>NUCLEOTIDE SEQUENCE [LARGE SCALE GENOMIC DNA]</scope>
    <source>
        <strain evidence="5 6">DSM 1277</strain>
    </source>
</reference>
<accession>A0ABU0DFT3</accession>
<name>A0ABU0DFT3_9HYPH</name>
<dbReference type="InterPro" id="IPR032876">
    <property type="entry name" value="J_dom"/>
</dbReference>
<dbReference type="Pfam" id="PF23666">
    <property type="entry name" value="Rcc01698_C"/>
    <property type="match status" value="1"/>
</dbReference>
<proteinExistence type="predicted"/>
<dbReference type="InterPro" id="IPR025195">
    <property type="entry name" value="GTA_TIM_dom"/>
</dbReference>
<comment type="caution">
    <text evidence="5">The sequence shown here is derived from an EMBL/GenBank/DDBJ whole genome shotgun (WGS) entry which is preliminary data.</text>
</comment>
<gene>
    <name evidence="5" type="ORF">J2S76_001610</name>
</gene>
<dbReference type="SUPFAM" id="SSF51445">
    <property type="entry name" value="(Trans)glycosidases"/>
    <property type="match status" value="1"/>
</dbReference>
<evidence type="ECO:0000313" key="6">
    <source>
        <dbReference type="Proteomes" id="UP001238467"/>
    </source>
</evidence>
<dbReference type="InterPro" id="IPR056490">
    <property type="entry name" value="Rcc01698_C"/>
</dbReference>
<evidence type="ECO:0000259" key="4">
    <source>
        <dbReference type="Pfam" id="PF23666"/>
    </source>
</evidence>
<dbReference type="Gene3D" id="3.20.20.80">
    <property type="entry name" value="Glycosidases"/>
    <property type="match status" value="1"/>
</dbReference>
<dbReference type="Proteomes" id="UP001238467">
    <property type="component" value="Unassembled WGS sequence"/>
</dbReference>
<evidence type="ECO:0008006" key="7">
    <source>
        <dbReference type="Google" id="ProtNLM"/>
    </source>
</evidence>
<feature type="region of interest" description="Disordered" evidence="1">
    <location>
        <begin position="655"/>
        <end position="677"/>
    </location>
</feature>
<dbReference type="Pfam" id="PF13550">
    <property type="entry name" value="Phage-tail_3"/>
    <property type="match status" value="1"/>
</dbReference>
<evidence type="ECO:0000259" key="3">
    <source>
        <dbReference type="Pfam" id="PF13550"/>
    </source>
</evidence>
<evidence type="ECO:0000313" key="5">
    <source>
        <dbReference type="EMBL" id="MDQ0347186.1"/>
    </source>
</evidence>
<organism evidence="5 6">
    <name type="scientific">Ancylobacter vacuolatus</name>
    <dbReference type="NCBI Taxonomy" id="223389"/>
    <lineage>
        <taxon>Bacteria</taxon>
        <taxon>Pseudomonadati</taxon>
        <taxon>Pseudomonadota</taxon>
        <taxon>Alphaproteobacteria</taxon>
        <taxon>Hyphomicrobiales</taxon>
        <taxon>Xanthobacteraceae</taxon>
        <taxon>Ancylobacter</taxon>
    </lineage>
</organism>
<dbReference type="EMBL" id="JAUSUH010000003">
    <property type="protein sequence ID" value="MDQ0347186.1"/>
    <property type="molecule type" value="Genomic_DNA"/>
</dbReference>
<dbReference type="RefSeq" id="WP_307059254.1">
    <property type="nucleotide sequence ID" value="NZ_JAUSUH010000003.1"/>
</dbReference>
<keyword evidence="6" id="KW-1185">Reference proteome</keyword>
<dbReference type="CDD" id="cd19607">
    <property type="entry name" value="GTA_TIM-barrel-like"/>
    <property type="match status" value="1"/>
</dbReference>
<evidence type="ECO:0000256" key="1">
    <source>
        <dbReference type="SAM" id="MobiDB-lite"/>
    </source>
</evidence>
<protein>
    <recommendedName>
        <fullName evidence="7">Phage tail protein</fullName>
    </recommendedName>
</protein>
<sequence length="1300" mass="135949">MATLILGALGGTIGGALLGPVGALAGRALGALGGSAIDSLVLNPGQRVEGPRLTEFGTMTSTEGAALPRLYGRARLSGQVIWAAPVQEVVSTQTQASGGKGGIAGGGSSSTTYSYFGSFAVGLCEGKVTRLGRIWADGRLLDSRALNVRLHRGGEDQLPDPLIEARVPGAPAYRGLAYLVFERLPLARFGNRLPQISVEVERAVGALENAVRAVTLIPGATEFGYEPREVLRVDRPGVYQLENRHVTTHASDFSASLDQLLATCPNLERVALVVTWFGTDLRAGACQIRPAVERRNKPTQIGIFPLAWQVAGLTRTSAALVSHYEGKPAYGGTPSDDSVIAAIEALKARGLKVTLNPFLMMDIPAGNALPDPWNPGALQPAHPWRGRVTCHPAPGVPGSPDGTAAAGAEVAALFGTASAAHFGVASGRVTYAGPDEWTLRRMVLHYATLAQIAGGVEALLIGSEMAALTRVRSGPGVYPAAAAFAALAGEVKALLGAGTQIGYGADWTEYGAHVRDGGAEVRFPLDPLWASPALDFIGIDWYPPLADWREGGAHLDAESFESGHDRAYLAGNLNGGEAFDWYYPDEAARAAQVRAPITDGAYGEAWVFRQKDLAGWWSHAHHERVGGVRQASPTAWLPGSKPVRLTEIGCPAVDKGANRPSAFPDPKSTEGGLPPFSSGARDDLIQRRHLEVSLAGFSGSVVLNPLAPGLPGGRMIDPAALTLWTWDARPFPVFPRASDVWADGANWQTGHWLNGRLGAAPLAELTQALAGDFGVPDMATGDLRGIVDGYVVDRPMTARAALEPLARAFAFDLVERGGALTLAPRGGRVRAVLTDDDIATGEGVVAPSLTRAAEGELPLSATLGFTDGAQDYRRATAVSRRLAGAARAETGLEVAMVADPGLAAGLADMWLQDAWAGRDTLSLTLPPSQIALEPGDLVRLERDGQARLIEIVSIEDRGARLVNGRSIDPAVFALAVREGRAGEVELPGGEGPALVHLLQAPLARGEGAPTLAWLGAFVTPWPGSLNVWRAVDGGSFEPVATLAAASVTGETLGVLPAGPLWRWQRASLDVALDGGLLAGASEEAVLGGANALALIDPSGEIEVIQFAEAELVGDSTWRLSGLLRGQLGTEARVAADWPAGTALMKVDANLMPVASGLDMIGRAVTYRVGRADRDHGDATVTEIAATLGPAALRPFAPVHARARRSPAGVALSWTRRTRGDGDSWDLVEVPLGETSEAYAVEILSGEVVKRRVTTTTPALTYAAADEIADFGAAQPFLDIRIAQLSAEVGAGAALAARLRV</sequence>
<feature type="domain" description="GTA TIM-barrel-like" evidence="2">
    <location>
        <begin position="437"/>
        <end position="735"/>
    </location>
</feature>
<dbReference type="InterPro" id="IPR017853">
    <property type="entry name" value="GH"/>
</dbReference>
<feature type="domain" description="Rcc01698-like C-terminal" evidence="4">
    <location>
        <begin position="1047"/>
        <end position="1143"/>
    </location>
</feature>
<evidence type="ECO:0000259" key="2">
    <source>
        <dbReference type="Pfam" id="PF13547"/>
    </source>
</evidence>
<feature type="domain" description="Tip attachment protein J" evidence="3">
    <location>
        <begin position="793"/>
        <end position="956"/>
    </location>
</feature>